<dbReference type="PANTHER" id="PTHR30146">
    <property type="entry name" value="LACI-RELATED TRANSCRIPTIONAL REPRESSOR"/>
    <property type="match status" value="1"/>
</dbReference>
<dbReference type="RefSeq" id="WP_071833261.1">
    <property type="nucleotide sequence ID" value="NZ_LSRP01000085.1"/>
</dbReference>
<dbReference type="InterPro" id="IPR010982">
    <property type="entry name" value="Lambda_DNA-bd_dom_sf"/>
</dbReference>
<reference evidence="5 6" key="1">
    <citation type="submission" date="2016-02" db="EMBL/GenBank/DDBJ databases">
        <title>Genome sequencing of a beta-galactosidase producing bacteria Rhizobium sp. 59.</title>
        <authorList>
            <person name="Wang D."/>
            <person name="Kot W."/>
            <person name="Qin Y."/>
            <person name="Hansen L."/>
            <person name="Naqvi K."/>
            <person name="Rensing C."/>
        </authorList>
    </citation>
    <scope>NUCLEOTIDE SEQUENCE [LARGE SCALE GENOMIC DNA]</scope>
    <source>
        <strain evidence="5 6">59</strain>
    </source>
</reference>
<accession>A0A657LSF4</accession>
<sequence length="340" mass="36800">MNLKEFASRLALSQTTVSRALSGYPEVKPATRDRVLKAALEFGYRPNTSALGLATGRVGAIGIVFRGGGQFGPHTSEFMGGLGTRLQQDEVDILVSTVDSSEAELNTYRRLAASKRVDAVILHSPFTDDPRIALLTSLRLPFIVHGRTQAPGEFGWLDIDNFDAIRQATSHLLDLGHRRIAFLNGHRGRVFADHRHEGYQTALAAHGIAVDPLMSGNGEFTDEMGFRLMQGFLALEQRPTAVLAGSMMSALGAMRAIRVSGLKVGDDISLIAHDDVFPYISPDNLVPTLSTTRSSIRAAGARIAEMVLELLQGTPASTLREVWPVELVIRNSTGVCPSDL</sequence>
<dbReference type="Proteomes" id="UP000182661">
    <property type="component" value="Unassembled WGS sequence"/>
</dbReference>
<evidence type="ECO:0000313" key="6">
    <source>
        <dbReference type="Proteomes" id="UP000182661"/>
    </source>
</evidence>
<dbReference type="Gene3D" id="3.40.50.2300">
    <property type="match status" value="2"/>
</dbReference>
<dbReference type="GO" id="GO:0003700">
    <property type="term" value="F:DNA-binding transcription factor activity"/>
    <property type="evidence" value="ECO:0007669"/>
    <property type="project" value="TreeGrafter"/>
</dbReference>
<dbReference type="Pfam" id="PF00356">
    <property type="entry name" value="LacI"/>
    <property type="match status" value="1"/>
</dbReference>
<proteinExistence type="predicted"/>
<dbReference type="CDD" id="cd20010">
    <property type="entry name" value="PBP1_AglR-like"/>
    <property type="match status" value="1"/>
</dbReference>
<dbReference type="Pfam" id="PF13377">
    <property type="entry name" value="Peripla_BP_3"/>
    <property type="match status" value="1"/>
</dbReference>
<dbReference type="InterPro" id="IPR028082">
    <property type="entry name" value="Peripla_BP_I"/>
</dbReference>
<evidence type="ECO:0000256" key="3">
    <source>
        <dbReference type="ARBA" id="ARBA00023163"/>
    </source>
</evidence>
<keyword evidence="6" id="KW-1185">Reference proteome</keyword>
<dbReference type="SUPFAM" id="SSF53822">
    <property type="entry name" value="Periplasmic binding protein-like I"/>
    <property type="match status" value="1"/>
</dbReference>
<dbReference type="CDD" id="cd01392">
    <property type="entry name" value="HTH_LacI"/>
    <property type="match status" value="1"/>
</dbReference>
<dbReference type="PROSITE" id="PS50932">
    <property type="entry name" value="HTH_LACI_2"/>
    <property type="match status" value="1"/>
</dbReference>
<dbReference type="SMART" id="SM00354">
    <property type="entry name" value="HTH_LACI"/>
    <property type="match status" value="1"/>
</dbReference>
<dbReference type="GO" id="GO:0000976">
    <property type="term" value="F:transcription cis-regulatory region binding"/>
    <property type="evidence" value="ECO:0007669"/>
    <property type="project" value="TreeGrafter"/>
</dbReference>
<dbReference type="SUPFAM" id="SSF47413">
    <property type="entry name" value="lambda repressor-like DNA-binding domains"/>
    <property type="match status" value="1"/>
</dbReference>
<dbReference type="InterPro" id="IPR000843">
    <property type="entry name" value="HTH_LacI"/>
</dbReference>
<dbReference type="EMBL" id="LSRP01000085">
    <property type="protein sequence ID" value="OJF96921.1"/>
    <property type="molecule type" value="Genomic_DNA"/>
</dbReference>
<dbReference type="AlphaFoldDB" id="A0A657LSF4"/>
<dbReference type="OrthoDB" id="7170131at2"/>
<protein>
    <submittedName>
        <fullName evidence="5">Transcriptional regulator</fullName>
    </submittedName>
</protein>
<organism evidence="5 6">
    <name type="scientific">Pararhizobium antarcticum</name>
    <dbReference type="NCBI Taxonomy" id="1798805"/>
    <lineage>
        <taxon>Bacteria</taxon>
        <taxon>Pseudomonadati</taxon>
        <taxon>Pseudomonadota</taxon>
        <taxon>Alphaproteobacteria</taxon>
        <taxon>Hyphomicrobiales</taxon>
        <taxon>Rhizobiaceae</taxon>
        <taxon>Rhizobium/Agrobacterium group</taxon>
        <taxon>Pararhizobium</taxon>
    </lineage>
</organism>
<evidence type="ECO:0000313" key="5">
    <source>
        <dbReference type="EMBL" id="OJF96921.1"/>
    </source>
</evidence>
<keyword evidence="3" id="KW-0804">Transcription</keyword>
<keyword evidence="1" id="KW-0805">Transcription regulation</keyword>
<dbReference type="InterPro" id="IPR046335">
    <property type="entry name" value="LacI/GalR-like_sensor"/>
</dbReference>
<evidence type="ECO:0000259" key="4">
    <source>
        <dbReference type="PROSITE" id="PS50932"/>
    </source>
</evidence>
<comment type="caution">
    <text evidence="5">The sequence shown here is derived from an EMBL/GenBank/DDBJ whole genome shotgun (WGS) entry which is preliminary data.</text>
</comment>
<keyword evidence="2" id="KW-0238">DNA-binding</keyword>
<dbReference type="PANTHER" id="PTHR30146:SF109">
    <property type="entry name" value="HTH-TYPE TRANSCRIPTIONAL REGULATOR GALS"/>
    <property type="match status" value="1"/>
</dbReference>
<name>A0A657LSF4_9HYPH</name>
<evidence type="ECO:0000256" key="1">
    <source>
        <dbReference type="ARBA" id="ARBA00023015"/>
    </source>
</evidence>
<evidence type="ECO:0000256" key="2">
    <source>
        <dbReference type="ARBA" id="ARBA00023125"/>
    </source>
</evidence>
<gene>
    <name evidence="5" type="ORF">AX760_03465</name>
</gene>
<dbReference type="Gene3D" id="1.10.260.40">
    <property type="entry name" value="lambda repressor-like DNA-binding domains"/>
    <property type="match status" value="1"/>
</dbReference>
<feature type="domain" description="HTH lacI-type" evidence="4">
    <location>
        <begin position="1"/>
        <end position="55"/>
    </location>
</feature>